<keyword evidence="7" id="KW-1185">Reference proteome</keyword>
<feature type="region of interest" description="Disordered" evidence="3">
    <location>
        <begin position="23"/>
        <end position="50"/>
    </location>
</feature>
<dbReference type="PANTHER" id="PTHR30483">
    <property type="entry name" value="LEUCINE-SPECIFIC-BINDING PROTEIN"/>
    <property type="match status" value="1"/>
</dbReference>
<protein>
    <submittedName>
        <fullName evidence="6">ABC transporter substrate-binding protein</fullName>
    </submittedName>
</protein>
<feature type="signal peptide" evidence="4">
    <location>
        <begin position="1"/>
        <end position="23"/>
    </location>
</feature>
<dbReference type="InterPro" id="IPR028081">
    <property type="entry name" value="Leu-bd"/>
</dbReference>
<sequence>MPLSRRALIRSAAVAAAGTGALASCTRGSTRPDRSTAPPPTSAPEDPSSPLVLGTIGTSLGLEAMFDKQIAIAVGEAATDVNIAGGVFGQDLVLLERHTIADPGDDLADAIAALAEAGATGVVVSCDDDVLLAAMPAFVDAGMAVVSVTSTSMSLRADDAATSGMLVRLTASDRALAAGFAESAGTGGAVGSVFYLARDTTSGHSLGAQLRRVVEPAGGTYEERYHAGDQPDLGEPIDAALASGAPLVVVSAGEETSALVGALVAANTGPDGSPLRELAIRTLFYGSAAPGDALPPDTMRSVTGTRAGIPAPDALKNIMLRVDPSLAPDTFDFAGQAYDAVTLLALAAQTAHSAEGTRLAAAIPDLLAEGDEAGSYAEARTLQRDGATARYVGFSGPLELGEDGDPASAEITTVSYDEANTVASTNDVTVTV</sequence>
<evidence type="ECO:0000256" key="2">
    <source>
        <dbReference type="ARBA" id="ARBA00022729"/>
    </source>
</evidence>
<dbReference type="PANTHER" id="PTHR30483:SF6">
    <property type="entry name" value="PERIPLASMIC BINDING PROTEIN OF ABC TRANSPORTER FOR NATURAL AMINO ACIDS"/>
    <property type="match status" value="1"/>
</dbReference>
<name>A0ABY6G1A5_9MICO</name>
<evidence type="ECO:0000256" key="4">
    <source>
        <dbReference type="SAM" id="SignalP"/>
    </source>
</evidence>
<evidence type="ECO:0000259" key="5">
    <source>
        <dbReference type="Pfam" id="PF13458"/>
    </source>
</evidence>
<feature type="domain" description="Leucine-binding protein" evidence="5">
    <location>
        <begin position="53"/>
        <end position="365"/>
    </location>
</feature>
<dbReference type="EMBL" id="CP107020">
    <property type="protein sequence ID" value="UYG16426.1"/>
    <property type="molecule type" value="Genomic_DNA"/>
</dbReference>
<comment type="similarity">
    <text evidence="1">Belongs to the leucine-binding protein family.</text>
</comment>
<evidence type="ECO:0000256" key="3">
    <source>
        <dbReference type="SAM" id="MobiDB-lite"/>
    </source>
</evidence>
<keyword evidence="2 4" id="KW-0732">Signal</keyword>
<gene>
    <name evidence="6" type="ORF">BRM3_12560</name>
</gene>
<dbReference type="Proteomes" id="UP001164305">
    <property type="component" value="Chromosome"/>
</dbReference>
<reference evidence="6" key="1">
    <citation type="submission" date="2022-10" db="EMBL/GenBank/DDBJ databases">
        <title>Whole-Genome Sequencing of Brachybacterium huguangmaarense BRM-3, Isolated from Betula schmidtii.</title>
        <authorList>
            <person name="Haam D."/>
        </authorList>
    </citation>
    <scope>NUCLEOTIDE SEQUENCE</scope>
    <source>
        <strain evidence="6">BRM-3</strain>
    </source>
</reference>
<dbReference type="Gene3D" id="3.40.50.2300">
    <property type="match status" value="2"/>
</dbReference>
<feature type="chain" id="PRO_5046093807" evidence="4">
    <location>
        <begin position="24"/>
        <end position="432"/>
    </location>
</feature>
<evidence type="ECO:0000313" key="7">
    <source>
        <dbReference type="Proteomes" id="UP001164305"/>
    </source>
</evidence>
<dbReference type="Pfam" id="PF13458">
    <property type="entry name" value="Peripla_BP_6"/>
    <property type="match status" value="1"/>
</dbReference>
<organism evidence="6 7">
    <name type="scientific">Brachybacterium huguangmaarense</name>
    <dbReference type="NCBI Taxonomy" id="1652028"/>
    <lineage>
        <taxon>Bacteria</taxon>
        <taxon>Bacillati</taxon>
        <taxon>Actinomycetota</taxon>
        <taxon>Actinomycetes</taxon>
        <taxon>Micrococcales</taxon>
        <taxon>Dermabacteraceae</taxon>
        <taxon>Brachybacterium</taxon>
    </lineage>
</organism>
<dbReference type="SUPFAM" id="SSF53822">
    <property type="entry name" value="Periplasmic binding protein-like I"/>
    <property type="match status" value="1"/>
</dbReference>
<evidence type="ECO:0000313" key="6">
    <source>
        <dbReference type="EMBL" id="UYG16426.1"/>
    </source>
</evidence>
<dbReference type="InterPro" id="IPR028082">
    <property type="entry name" value="Peripla_BP_I"/>
</dbReference>
<proteinExistence type="inferred from homology"/>
<accession>A0ABY6G1A5</accession>
<evidence type="ECO:0000256" key="1">
    <source>
        <dbReference type="ARBA" id="ARBA00010062"/>
    </source>
</evidence>
<dbReference type="PROSITE" id="PS51257">
    <property type="entry name" value="PROKAR_LIPOPROTEIN"/>
    <property type="match status" value="1"/>
</dbReference>
<dbReference type="InterPro" id="IPR006311">
    <property type="entry name" value="TAT_signal"/>
</dbReference>
<dbReference type="PROSITE" id="PS51318">
    <property type="entry name" value="TAT"/>
    <property type="match status" value="1"/>
</dbReference>
<dbReference type="InterPro" id="IPR051010">
    <property type="entry name" value="BCAA_transport"/>
</dbReference>
<dbReference type="RefSeq" id="WP_263593639.1">
    <property type="nucleotide sequence ID" value="NZ_CP107020.1"/>
</dbReference>